<evidence type="ECO:0000313" key="11">
    <source>
        <dbReference type="Proteomes" id="UP000232482"/>
    </source>
</evidence>
<keyword evidence="11" id="KW-1185">Reference proteome</keyword>
<dbReference type="InterPro" id="IPR007094">
    <property type="entry name" value="RNA-dir_pol_PSvirus"/>
</dbReference>
<evidence type="ECO:0000259" key="9">
    <source>
        <dbReference type="PROSITE" id="PS50507"/>
    </source>
</evidence>
<keyword evidence="5 8" id="KW-0547">Nucleotide-binding</keyword>
<dbReference type="SUPFAM" id="SSF82856">
    <property type="entry name" value="L-A virus major coat protein"/>
    <property type="match status" value="1"/>
</dbReference>
<keyword evidence="6 8" id="KW-0693">Viral RNA replication</keyword>
<feature type="domain" description="RdRp catalytic" evidence="9">
    <location>
        <begin position="1121"/>
        <end position="1240"/>
    </location>
</feature>
<dbReference type="KEGG" id="vg:37618950"/>
<dbReference type="Pfam" id="PF09220">
    <property type="entry name" value="LA-virus_coat"/>
    <property type="match status" value="1"/>
</dbReference>
<dbReference type="GO" id="GO:0039694">
    <property type="term" value="P:viral RNA genome replication"/>
    <property type="evidence" value="ECO:0007669"/>
    <property type="project" value="InterPro"/>
</dbReference>
<dbReference type="Proteomes" id="UP000232482">
    <property type="component" value="Segment"/>
</dbReference>
<reference evidence="10 11" key="1">
    <citation type="journal article" date="2013" name="PeerJ">
        <title>Virus-host co-evolution under a modified nuclear genetic code.</title>
        <authorList>
            <person name="Taylor D.J."/>
            <person name="Ballinger M.J."/>
            <person name="Bowman S.M."/>
            <person name="Bruenn J.A."/>
        </authorList>
    </citation>
    <scope>NUCLEOTIDE SEQUENCE [LARGE SCALE GENOMIC DNA]</scope>
</reference>
<dbReference type="InterPro" id="IPR036332">
    <property type="entry name" value="Major_coat_LA-virus_sf"/>
</dbReference>
<dbReference type="Gene3D" id="3.90.1840.10">
    <property type="entry name" value="Major capsid protein"/>
    <property type="match status" value="1"/>
</dbReference>
<protein>
    <recommendedName>
        <fullName evidence="8">RNA-directed RNA polymerase</fullName>
        <ecNumber evidence="8">2.7.7.48</ecNumber>
    </recommendedName>
</protein>
<dbReference type="EC" id="2.7.7.48" evidence="8"/>
<accession>M4MG99</accession>
<keyword evidence="2 8" id="KW-0696">RNA-directed RNA polymerase</keyword>
<dbReference type="Pfam" id="PF02123">
    <property type="entry name" value="RdRP_4"/>
    <property type="match status" value="1"/>
</dbReference>
<comment type="similarity">
    <text evidence="1">Belongs to the totiviridae RNA-directed RNA polymerase family.</text>
</comment>
<evidence type="ECO:0000256" key="6">
    <source>
        <dbReference type="ARBA" id="ARBA00022953"/>
    </source>
</evidence>
<name>M4MG99_9VIRU</name>
<dbReference type="InterPro" id="IPR043502">
    <property type="entry name" value="DNA/RNA_pol_sf"/>
</dbReference>
<evidence type="ECO:0000256" key="7">
    <source>
        <dbReference type="ARBA" id="ARBA00048744"/>
    </source>
</evidence>
<dbReference type="SUPFAM" id="SSF56672">
    <property type="entry name" value="DNA/RNA polymerases"/>
    <property type="match status" value="1"/>
</dbReference>
<dbReference type="RefSeq" id="YP_009507829.1">
    <property type="nucleotide sequence ID" value="NC_038697.1"/>
</dbReference>
<dbReference type="GO" id="GO:0006351">
    <property type="term" value="P:DNA-templated transcription"/>
    <property type="evidence" value="ECO:0007669"/>
    <property type="project" value="InterPro"/>
</dbReference>
<dbReference type="GO" id="GO:0003968">
    <property type="term" value="F:RNA-directed RNA polymerase activity"/>
    <property type="evidence" value="ECO:0007669"/>
    <property type="project" value="UniProtKB-KW"/>
</dbReference>
<dbReference type="EMBL" id="KC610514">
    <property type="protein sequence ID" value="AGG68772.1"/>
    <property type="molecule type" value="Genomic_RNA"/>
</dbReference>
<dbReference type="GO" id="GO:0000166">
    <property type="term" value="F:nucleotide binding"/>
    <property type="evidence" value="ECO:0007669"/>
    <property type="project" value="UniProtKB-KW"/>
</dbReference>
<evidence type="ECO:0000256" key="3">
    <source>
        <dbReference type="ARBA" id="ARBA00022679"/>
    </source>
</evidence>
<evidence type="ECO:0000256" key="4">
    <source>
        <dbReference type="ARBA" id="ARBA00022695"/>
    </source>
</evidence>
<gene>
    <name evidence="10" type="primary">pol</name>
</gene>
<dbReference type="GeneID" id="37618950"/>
<evidence type="ECO:0000256" key="2">
    <source>
        <dbReference type="ARBA" id="ARBA00022484"/>
    </source>
</evidence>
<evidence type="ECO:0000256" key="1">
    <source>
        <dbReference type="ARBA" id="ARBA00010455"/>
    </source>
</evidence>
<dbReference type="InterPro" id="IPR001795">
    <property type="entry name" value="RNA-dir_pol_luteovirus"/>
</dbReference>
<evidence type="ECO:0000256" key="5">
    <source>
        <dbReference type="ARBA" id="ARBA00022741"/>
    </source>
</evidence>
<proteinExistence type="inferred from homology"/>
<dbReference type="InterPro" id="IPR015302">
    <property type="entry name" value="Major_coat_LA-virus"/>
</dbReference>
<evidence type="ECO:0000313" key="10">
    <source>
        <dbReference type="EMBL" id="AGG68772.1"/>
    </source>
</evidence>
<organism evidence="10 11">
    <name type="scientific">Scheffersomyces segobiensis virus L</name>
    <dbReference type="NCBI Taxonomy" id="1300323"/>
    <lineage>
        <taxon>Viruses</taxon>
        <taxon>Riboviria</taxon>
        <taxon>Orthornavirae</taxon>
        <taxon>Duplornaviricota</taxon>
        <taxon>Chrymotiviricetes</taxon>
        <taxon>Ghabrivirales</taxon>
        <taxon>Alphatotivirineae</taxon>
        <taxon>Orthototiviridae</taxon>
        <taxon>Totivirus</taxon>
        <taxon>Totivirus roku</taxon>
    </lineage>
</organism>
<keyword evidence="4 8" id="KW-0548">Nucleotidyltransferase</keyword>
<dbReference type="GO" id="GO:0003723">
    <property type="term" value="F:RNA binding"/>
    <property type="evidence" value="ECO:0007669"/>
    <property type="project" value="InterPro"/>
</dbReference>
<comment type="catalytic activity">
    <reaction evidence="7 8">
        <text>RNA(n) + a ribonucleoside 5'-triphosphate = RNA(n+1) + diphosphate</text>
        <dbReference type="Rhea" id="RHEA:21248"/>
        <dbReference type="Rhea" id="RHEA-COMP:14527"/>
        <dbReference type="Rhea" id="RHEA-COMP:17342"/>
        <dbReference type="ChEBI" id="CHEBI:33019"/>
        <dbReference type="ChEBI" id="CHEBI:61557"/>
        <dbReference type="ChEBI" id="CHEBI:140395"/>
        <dbReference type="EC" id="2.7.7.48"/>
    </reaction>
</comment>
<dbReference type="PROSITE" id="PS50507">
    <property type="entry name" value="RDRP_SSRNA_POS"/>
    <property type="match status" value="1"/>
</dbReference>
<evidence type="ECO:0000256" key="8">
    <source>
        <dbReference type="RuleBase" id="RU364050"/>
    </source>
</evidence>
<keyword evidence="3 8" id="KW-0808">Transferase</keyword>
<sequence length="1500" mass="169402">MSYQLFDQLTGPLANVLPNFKYLAKTVKYGIKADVDIGVTSEFTNAYKRRGALFTNVLSPFGVFNAEVVRDPPIFDGINARFFNDYGEIDERAIAETLRLKGTYRPNVIAELAPTIASCNSENHVSVLVNLLRFSIIKRSDPKDFKFVNDDLFYDDGHLAVSYKNYLKREFNEELVFIFREGIQIERFSESTVVGDDFYCPNIENLSAREFNILLTLLGSIKCDYPLRLAFSTPRLVDKLVLPLTTKHASYYEVVNDFTANEVDQIIRKYIFANRVETAFDLAYLIVVTAMFAPLPRAIEANGWVSPVNLIKLPNVGSVRGLMPEMTGGQPLSKSPQKALTWLNYKQSPGRIAIHAIAACEAYYTGFFEVLTASPNGIEDTLTAIGVSSSVTATPYKMFCESAAYRFGKEFDLIWLTNAGVDCYSHLLATEPAALSILAKVVDTELEGYDVYTTSAFGEDTVHVITKEVKPALFPVLSMGINDDRYFANSLEYSATLYADHSEGVLATTESDHMNKALSILRIGGYDAVMTDRLSGLSYRNWAANSNGQVLPMLPPKLKGKSTYVIPFNTIVKRKKSWMELGSLTDSVTMTAKINLRGYVIMTNGKLVSTYLPKYQTINVYPKSLNKEEMVAVEMKTSATTIKYRYSGFFVGCESSGSTTCPFTIIVYGHPWVAAHRNIERRGWCSGRRLGECRMSGLNYHNPVPLYVDENMAGTVPEKSRYVLVHVSNDDVPVHNIDYPMLIPYCGEYTIGKRIKRRNIVCWYAKLDFISIYTPKLMSIVGGYISGNIRSGMTVENHRDFYMEFDKVIFNKVTSDEIRELNEYVRSLDVTKITGDHHLFVNRQEVDTLLEEAMNLGKYNDRLAALMVLKDVASRIGIDNRVSFITHLVYILIAPPHAFVHLLSLIGESTDAEDYASILKRESGAAKQLQTVFRSDLASLYELNVLVNRVDSVVDWNKEIDHRTNVKAVGISTEDVYKISTEIFKDAVREGRYPQRLEWQDYWVQRWSAMPNGSVISQYDEDIAIKKLLPFSARVKSAWFAAKTESNYDYWLKRTPQIYASTSTKYEWGKVRALYGCDVTSFLHSDFGMTNCEDILPSYFPVGRKANEKYVRESIEKFRETVPVCFDYDDFNSQHSTSSMRTVLQAWLDVNQKYLTEEQVNSVEWTRDSLDSILARFNSSGDTISLSGTLMSGWRLTSFMNTVLNRVYLVKANLFKHLVYALHNGDDMFGGAVNMAKAVAIIRDAKAIGVRAQVSKTNLGTIGEFLRVDTRAIDPTNAQYLSRSVATLVHGRVESSAPNDLRELVSAIITRSEEVISRGGDFRLINKLTQKTLDFAARLFNVDNTIIDTMLSNHPVQGGMNKDAPVHLWRIERRTEPFERETLLARYSLIAPGLFNYVDRVKEQFGVSENLIDKEELLYRAGVSLEKSRVYYELVIETTLGMDIYRALHGVWKSPGYVAPIAKIRSLGLIPAKELRNLNSVPAHLIRTARNPILMMGTIF</sequence>